<evidence type="ECO:0000256" key="2">
    <source>
        <dbReference type="SAM" id="Phobius"/>
    </source>
</evidence>
<comment type="caution">
    <text evidence="3">The sequence shown here is derived from an EMBL/GenBank/DDBJ whole genome shotgun (WGS) entry which is preliminary data.</text>
</comment>
<dbReference type="EMBL" id="PGXC01000001">
    <property type="protein sequence ID" value="PKK92248.1"/>
    <property type="molecule type" value="Genomic_DNA"/>
</dbReference>
<dbReference type="AlphaFoldDB" id="A0A2N1PVB4"/>
<keyword evidence="2" id="KW-1133">Transmembrane helix</keyword>
<dbReference type="InterPro" id="IPR010787">
    <property type="entry name" value="DUF1385"/>
</dbReference>
<feature type="compositionally biased region" description="Polar residues" evidence="1">
    <location>
        <begin position="85"/>
        <end position="94"/>
    </location>
</feature>
<feature type="transmembrane region" description="Helical" evidence="2">
    <location>
        <begin position="55"/>
        <end position="75"/>
    </location>
</feature>
<dbReference type="Proteomes" id="UP000233256">
    <property type="component" value="Unassembled WGS sequence"/>
</dbReference>
<gene>
    <name evidence="3" type="ORF">CVV64_02210</name>
</gene>
<dbReference type="PANTHER" id="PTHR42867:SF1">
    <property type="entry name" value="MEMBRANE PROTEIN-RELATED"/>
    <property type="match status" value="1"/>
</dbReference>
<feature type="region of interest" description="Disordered" evidence="1">
    <location>
        <begin position="324"/>
        <end position="343"/>
    </location>
</feature>
<evidence type="ECO:0000256" key="1">
    <source>
        <dbReference type="SAM" id="MobiDB-lite"/>
    </source>
</evidence>
<feature type="transmembrane region" description="Helical" evidence="2">
    <location>
        <begin position="227"/>
        <end position="246"/>
    </location>
</feature>
<name>A0A2N1PVB4_9BACT</name>
<sequence>MAKPEIGGQAVIEGVLMRSGSSHCVANRLPDGSIVLKRGTYQSLTKRFLLFKLPIIRGVILLFEMLFIGIEALTYSSNLAIANTPDPNSDSTNSDTEKVDSCSSATVDQADQSETAAADTEPMSRFEIFKTILISLIFAILIFLVAPYALARWIPGIDQSSVSFHALEGLIRLCFFFLYVLLISRMDDIRRVFMYHGAEHKCVFCYEAGIQPTPQKARDFSPHHPRCGTNFVFIVIMVSVVCFSFIKTESFMTHLALKLIFVPFIAGIAYEILKTSARIPALAFLAYPGLAFQRLTAFEPDDQMLEVAAAALLEVARMEGIEITETRAPQPCSPDTGESSGDS</sequence>
<dbReference type="PANTHER" id="PTHR42867">
    <property type="entry name" value="MEMBRANE PROTEIN-RELATED"/>
    <property type="match status" value="1"/>
</dbReference>
<reference evidence="3 4" key="1">
    <citation type="journal article" date="2017" name="ISME J.">
        <title>Potential for microbial H2 and metal transformations associated with novel bacteria and archaea in deep terrestrial subsurface sediments.</title>
        <authorList>
            <person name="Hernsdorf A.W."/>
            <person name="Amano Y."/>
            <person name="Miyakawa K."/>
            <person name="Ise K."/>
            <person name="Suzuki Y."/>
            <person name="Anantharaman K."/>
            <person name="Probst A."/>
            <person name="Burstein D."/>
            <person name="Thomas B.C."/>
            <person name="Banfield J.F."/>
        </authorList>
    </citation>
    <scope>NUCLEOTIDE SEQUENCE [LARGE SCALE GENOMIC DNA]</scope>
    <source>
        <strain evidence="3">HGW-Wallbacteria-1</strain>
    </source>
</reference>
<evidence type="ECO:0000313" key="4">
    <source>
        <dbReference type="Proteomes" id="UP000233256"/>
    </source>
</evidence>
<feature type="region of interest" description="Disordered" evidence="1">
    <location>
        <begin position="85"/>
        <end position="118"/>
    </location>
</feature>
<protein>
    <submittedName>
        <fullName evidence="3">DUF1385 domain-containing protein</fullName>
    </submittedName>
</protein>
<accession>A0A2N1PVB4</accession>
<organism evidence="3 4">
    <name type="scientific">Candidatus Wallbacteria bacterium HGW-Wallbacteria-1</name>
    <dbReference type="NCBI Taxonomy" id="2013854"/>
    <lineage>
        <taxon>Bacteria</taxon>
        <taxon>Candidatus Walliibacteriota</taxon>
    </lineage>
</organism>
<dbReference type="Pfam" id="PF07136">
    <property type="entry name" value="DUF1385"/>
    <property type="match status" value="1"/>
</dbReference>
<proteinExistence type="predicted"/>
<keyword evidence="2" id="KW-0472">Membrane</keyword>
<feature type="transmembrane region" description="Helical" evidence="2">
    <location>
        <begin position="162"/>
        <end position="184"/>
    </location>
</feature>
<evidence type="ECO:0000313" key="3">
    <source>
        <dbReference type="EMBL" id="PKK92248.1"/>
    </source>
</evidence>
<keyword evidence="2" id="KW-0812">Transmembrane</keyword>
<feature type="compositionally biased region" description="Polar residues" evidence="1">
    <location>
        <begin position="101"/>
        <end position="115"/>
    </location>
</feature>
<feature type="transmembrane region" description="Helical" evidence="2">
    <location>
        <begin position="252"/>
        <end position="273"/>
    </location>
</feature>
<feature type="transmembrane region" description="Helical" evidence="2">
    <location>
        <begin position="132"/>
        <end position="150"/>
    </location>
</feature>